<accession>A0A151WL35</accession>
<name>A0A151WL35_9HYME</name>
<feature type="compositionally biased region" description="Basic and acidic residues" evidence="1">
    <location>
        <begin position="128"/>
        <end position="138"/>
    </location>
</feature>
<evidence type="ECO:0000313" key="3">
    <source>
        <dbReference type="Proteomes" id="UP000075809"/>
    </source>
</evidence>
<evidence type="ECO:0000313" key="2">
    <source>
        <dbReference type="EMBL" id="KYQ48599.1"/>
    </source>
</evidence>
<keyword evidence="3" id="KW-1185">Reference proteome</keyword>
<protein>
    <submittedName>
        <fullName evidence="2">Uncharacterized protein</fullName>
    </submittedName>
</protein>
<dbReference type="Proteomes" id="UP000075809">
    <property type="component" value="Unassembled WGS sequence"/>
</dbReference>
<proteinExistence type="predicted"/>
<gene>
    <name evidence="2" type="ORF">ALC60_12346</name>
</gene>
<sequence length="150" mass="17485">MEGRQRRAYACRVRRRESERERVREKKKGNTLVHVEEATTAAPDWSKARYSFVLRRGCFLLRRWCVTRRRKKKGGVRGNGKRHVIGRFRALCRLPRLRGCVCATLFAQQLEAGISSPRKSPPHSAQVRKGEKQPDELPTRPPSRRRGRRA</sequence>
<organism evidence="2 3">
    <name type="scientific">Mycetomoellerius zeteki</name>
    <dbReference type="NCBI Taxonomy" id="64791"/>
    <lineage>
        <taxon>Eukaryota</taxon>
        <taxon>Metazoa</taxon>
        <taxon>Ecdysozoa</taxon>
        <taxon>Arthropoda</taxon>
        <taxon>Hexapoda</taxon>
        <taxon>Insecta</taxon>
        <taxon>Pterygota</taxon>
        <taxon>Neoptera</taxon>
        <taxon>Endopterygota</taxon>
        <taxon>Hymenoptera</taxon>
        <taxon>Apocrita</taxon>
        <taxon>Aculeata</taxon>
        <taxon>Formicoidea</taxon>
        <taxon>Formicidae</taxon>
        <taxon>Myrmicinae</taxon>
        <taxon>Mycetomoellerius</taxon>
    </lineage>
</organism>
<evidence type="ECO:0000256" key="1">
    <source>
        <dbReference type="SAM" id="MobiDB-lite"/>
    </source>
</evidence>
<feature type="region of interest" description="Disordered" evidence="1">
    <location>
        <begin position="113"/>
        <end position="150"/>
    </location>
</feature>
<reference evidence="2 3" key="1">
    <citation type="submission" date="2015-09" db="EMBL/GenBank/DDBJ databases">
        <title>Trachymyrmex zeteki WGS genome.</title>
        <authorList>
            <person name="Nygaard S."/>
            <person name="Hu H."/>
            <person name="Boomsma J."/>
            <person name="Zhang G."/>
        </authorList>
    </citation>
    <scope>NUCLEOTIDE SEQUENCE [LARGE SCALE GENOMIC DNA]</scope>
    <source>
        <strain evidence="2">Tzet28-1</strain>
        <tissue evidence="2">Whole body</tissue>
    </source>
</reference>
<dbReference type="EMBL" id="KQ982972">
    <property type="protein sequence ID" value="KYQ48599.1"/>
    <property type="molecule type" value="Genomic_DNA"/>
</dbReference>
<dbReference type="AlphaFoldDB" id="A0A151WL35"/>